<comment type="subcellular location">
    <subcellularLocation>
        <location evidence="1">Nucleus</location>
        <location evidence="1">Nucleolus</location>
    </subcellularLocation>
</comment>
<evidence type="ECO:0000256" key="2">
    <source>
        <dbReference type="ARBA" id="ARBA00005930"/>
    </source>
</evidence>
<evidence type="ECO:0000256" key="5">
    <source>
        <dbReference type="ARBA" id="ARBA00023163"/>
    </source>
</evidence>
<dbReference type="OrthoDB" id="10250504at2759"/>
<dbReference type="PANTHER" id="PTHR12709">
    <property type="entry name" value="DNA-DIRECTED RNA POLYMERASE II, III"/>
    <property type="match status" value="1"/>
</dbReference>
<comment type="similarity">
    <text evidence="2">Belongs to the eukaryotic RPA43 RNA polymerase subunit family.</text>
</comment>
<gene>
    <name evidence="12" type="primary">polr1f</name>
</gene>
<dbReference type="PANTHER" id="PTHR12709:SF5">
    <property type="entry name" value="DNA-DIRECTED RNA POLYMERASE I SUBUNIT RPA43"/>
    <property type="match status" value="1"/>
</dbReference>
<feature type="compositionally biased region" description="Polar residues" evidence="8">
    <location>
        <begin position="328"/>
        <end position="340"/>
    </location>
</feature>
<evidence type="ECO:0000259" key="10">
    <source>
        <dbReference type="Pfam" id="PF17875"/>
    </source>
</evidence>
<name>A0A6J2WKA0_CHACN</name>
<dbReference type="CTD" id="221830"/>
<evidence type="ECO:0000313" key="11">
    <source>
        <dbReference type="Proteomes" id="UP000504632"/>
    </source>
</evidence>
<dbReference type="RefSeq" id="XP_030644859.1">
    <property type="nucleotide sequence ID" value="XM_030788999.1"/>
</dbReference>
<dbReference type="InterPro" id="IPR045113">
    <property type="entry name" value="Rpb7-like"/>
</dbReference>
<keyword evidence="5 7" id="KW-0804">Transcription</keyword>
<feature type="domain" description="RNA polymerase Rpb7-like N-terminal" evidence="9">
    <location>
        <begin position="70"/>
        <end position="125"/>
    </location>
</feature>
<feature type="compositionally biased region" description="Basic residues" evidence="8">
    <location>
        <begin position="305"/>
        <end position="314"/>
    </location>
</feature>
<feature type="region of interest" description="Disordered" evidence="8">
    <location>
        <begin position="237"/>
        <end position="375"/>
    </location>
</feature>
<dbReference type="GO" id="GO:0006362">
    <property type="term" value="P:transcription elongation by RNA polymerase I"/>
    <property type="evidence" value="ECO:0007669"/>
    <property type="project" value="TreeGrafter"/>
</dbReference>
<dbReference type="Pfam" id="PF03876">
    <property type="entry name" value="SHS2_Rpb7-N"/>
    <property type="match status" value="1"/>
</dbReference>
<dbReference type="FunCoup" id="A0A6J2WKA0">
    <property type="interactions" value="183"/>
</dbReference>
<feature type="domain" description="RPA43 OB" evidence="10">
    <location>
        <begin position="140"/>
        <end position="322"/>
    </location>
</feature>
<comment type="function">
    <text evidence="7">DNA-dependent RNA polymerase which catalyzes the transcription of DNA into RNA using the four ribonucleoside triphosphates as substrates.</text>
</comment>
<evidence type="ECO:0000256" key="8">
    <source>
        <dbReference type="SAM" id="MobiDB-lite"/>
    </source>
</evidence>
<keyword evidence="4" id="KW-0597">Phosphoprotein</keyword>
<dbReference type="GeneID" id="115825187"/>
<feature type="compositionally biased region" description="Polar residues" evidence="8">
    <location>
        <begin position="286"/>
        <end position="302"/>
    </location>
</feature>
<reference evidence="12" key="1">
    <citation type="submission" date="2025-08" db="UniProtKB">
        <authorList>
            <consortium name="RefSeq"/>
        </authorList>
    </citation>
    <scope>IDENTIFICATION</scope>
</reference>
<dbReference type="CDD" id="cd04328">
    <property type="entry name" value="RNAP_I_Rpa43_N"/>
    <property type="match status" value="1"/>
</dbReference>
<keyword evidence="11" id="KW-1185">Reference proteome</keyword>
<dbReference type="AlphaFoldDB" id="A0A6J2WKA0"/>
<dbReference type="InterPro" id="IPR036898">
    <property type="entry name" value="RNA_pol_Rpb7-like_N_sf"/>
</dbReference>
<evidence type="ECO:0000256" key="6">
    <source>
        <dbReference type="ARBA" id="ARBA00023242"/>
    </source>
</evidence>
<dbReference type="InterPro" id="IPR041901">
    <property type="entry name" value="RNAP_I_Rpa43_N"/>
</dbReference>
<organism evidence="11 12">
    <name type="scientific">Chanos chanos</name>
    <name type="common">Milkfish</name>
    <name type="synonym">Mugil chanos</name>
    <dbReference type="NCBI Taxonomy" id="29144"/>
    <lineage>
        <taxon>Eukaryota</taxon>
        <taxon>Metazoa</taxon>
        <taxon>Chordata</taxon>
        <taxon>Craniata</taxon>
        <taxon>Vertebrata</taxon>
        <taxon>Euteleostomi</taxon>
        <taxon>Actinopterygii</taxon>
        <taxon>Neopterygii</taxon>
        <taxon>Teleostei</taxon>
        <taxon>Ostariophysi</taxon>
        <taxon>Gonorynchiformes</taxon>
        <taxon>Chanidae</taxon>
        <taxon>Chanos</taxon>
    </lineage>
</organism>
<dbReference type="InterPro" id="IPR005576">
    <property type="entry name" value="Rpb7-like_N"/>
</dbReference>
<evidence type="ECO:0000313" key="12">
    <source>
        <dbReference type="RefSeq" id="XP_030644859.1"/>
    </source>
</evidence>
<keyword evidence="6 7" id="KW-0539">Nucleus</keyword>
<dbReference type="InParanoid" id="A0A6J2WKA0"/>
<sequence length="375" mass="41216">MANSQEVEGDPKQVKLSAEASTLVHSSTKDITSNVTGDTTAFPCLIPSFADACKLVKAPYSCLVMDTHRRHITLPPVYLNKKRTGIQQELNAELLKYSESLNGVPLAYDNIKVVGQHGDIYDDQGFIHLNIEASFIIFKPKKGQRLVGVINKVGVSHVGCLVHGCFNASILKPSQMTTEMWRDCGLNVGDHLQFEVFQLDADTAGVLLIRGRLEKSRVEELLAVSEPSNDSVDVAVESANESVLEPASESTDSSPSKKKKKKKHKHKDEEAADNSVVVESSLGGETINQDMNGTELDSNSNGYHKEKKKKKKKEKEREEVSEVTEETPSPTFPGSDSSGYMSDKAGKKRKKTEGESDICPLDDSEEPVVKKKKKK</sequence>
<accession>A0A6J2WKA0</accession>
<dbReference type="Pfam" id="PF17875">
    <property type="entry name" value="RPA43_OB"/>
    <property type="match status" value="1"/>
</dbReference>
<keyword evidence="3 7" id="KW-0240">DNA-directed RNA polymerase</keyword>
<evidence type="ECO:0000256" key="4">
    <source>
        <dbReference type="ARBA" id="ARBA00022553"/>
    </source>
</evidence>
<dbReference type="Proteomes" id="UP000504632">
    <property type="component" value="Chromosome 12"/>
</dbReference>
<evidence type="ECO:0000256" key="1">
    <source>
        <dbReference type="ARBA" id="ARBA00004604"/>
    </source>
</evidence>
<proteinExistence type="inferred from homology"/>
<evidence type="ECO:0000256" key="7">
    <source>
        <dbReference type="RuleBase" id="RU369086"/>
    </source>
</evidence>
<dbReference type="FunFam" id="3.30.1490.120:FF:000003">
    <property type="entry name" value="DNA-directed RNA polymerase I subunit RPA43"/>
    <property type="match status" value="1"/>
</dbReference>
<dbReference type="Gene3D" id="3.30.1490.120">
    <property type="entry name" value="RNA polymerase Rpb7-like, N-terminal domain"/>
    <property type="match status" value="1"/>
</dbReference>
<dbReference type="GO" id="GO:0006352">
    <property type="term" value="P:DNA-templated transcription initiation"/>
    <property type="evidence" value="ECO:0007669"/>
    <property type="project" value="UniProtKB-UniRule"/>
</dbReference>
<dbReference type="GO" id="GO:0005736">
    <property type="term" value="C:RNA polymerase I complex"/>
    <property type="evidence" value="ECO:0007669"/>
    <property type="project" value="TreeGrafter"/>
</dbReference>
<evidence type="ECO:0000259" key="9">
    <source>
        <dbReference type="Pfam" id="PF03876"/>
    </source>
</evidence>
<feature type="compositionally biased region" description="Basic residues" evidence="8">
    <location>
        <begin position="256"/>
        <end position="266"/>
    </location>
</feature>
<dbReference type="InterPro" id="IPR041178">
    <property type="entry name" value="RPA43_OB"/>
</dbReference>
<dbReference type="Gene3D" id="2.40.50.1060">
    <property type="match status" value="1"/>
</dbReference>
<evidence type="ECO:0000256" key="3">
    <source>
        <dbReference type="ARBA" id="ARBA00022478"/>
    </source>
</evidence>
<protein>
    <recommendedName>
        <fullName evidence="7">DNA-directed RNA polymerase subunit</fullName>
    </recommendedName>
</protein>